<keyword evidence="1" id="KW-0677">Repeat</keyword>
<proteinExistence type="predicted"/>
<dbReference type="RefSeq" id="WP_086349971.1">
    <property type="nucleotide sequence ID" value="NZ_CP147247.1"/>
</dbReference>
<keyword evidence="7" id="KW-1185">Reference proteome</keyword>
<evidence type="ECO:0000256" key="3">
    <source>
        <dbReference type="SAM" id="Phobius"/>
    </source>
</evidence>
<feature type="region of interest" description="Disordered" evidence="2">
    <location>
        <begin position="33"/>
        <end position="52"/>
    </location>
</feature>
<evidence type="ECO:0000313" key="6">
    <source>
        <dbReference type="EMBL" id="WYJ90131.1"/>
    </source>
</evidence>
<evidence type="ECO:0000313" key="5">
    <source>
        <dbReference type="EMBL" id="OTP13479.1"/>
    </source>
</evidence>
<gene>
    <name evidence="6" type="ORF">A5888_001859</name>
    <name evidence="5" type="ORF">A5888_002957</name>
</gene>
<dbReference type="OrthoDB" id="2172320at2"/>
<reference evidence="6" key="2">
    <citation type="submission" date="2017-05" db="EMBL/GenBank/DDBJ databases">
        <authorList>
            <consortium name="The Broad Institute Genomics Platform"/>
            <consortium name="The Broad Institute Genomic Center for Infectious Diseases"/>
            <person name="Earl A."/>
            <person name="Manson A."/>
            <person name="Schwartman J."/>
            <person name="Gilmore M."/>
            <person name="Abouelleil A."/>
            <person name="Cao P."/>
            <person name="Chapman S."/>
            <person name="Cusick C."/>
            <person name="Shea T."/>
            <person name="Young S."/>
            <person name="Neafsey D."/>
            <person name="Nusbaum C."/>
            <person name="Birren B."/>
        </authorList>
    </citation>
    <scope>NUCLEOTIDE SEQUENCE</scope>
    <source>
        <strain evidence="6">9E7_DIV0242</strain>
    </source>
</reference>
<feature type="transmembrane region" description="Helical" evidence="3">
    <location>
        <begin position="7"/>
        <end position="25"/>
    </location>
</feature>
<evidence type="ECO:0000256" key="2">
    <source>
        <dbReference type="SAM" id="MobiDB-lite"/>
    </source>
</evidence>
<dbReference type="EMBL" id="CP147247">
    <property type="protein sequence ID" value="WYJ90131.1"/>
    <property type="molecule type" value="Genomic_DNA"/>
</dbReference>
<dbReference type="EMBL" id="NGMM01000005">
    <property type="protein sequence ID" value="OTP13479.1"/>
    <property type="molecule type" value="Genomic_DNA"/>
</dbReference>
<reference evidence="6" key="3">
    <citation type="submission" date="2024-03" db="EMBL/GenBank/DDBJ databases">
        <title>The Genome Sequence of Enterococcus sp. DIV0242b.</title>
        <authorList>
            <consortium name="The Broad Institute Genomics Platform"/>
            <consortium name="The Broad Institute Microbial Omics Core"/>
            <consortium name="The Broad Institute Genomic Center for Infectious Diseases"/>
            <person name="Earl A."/>
            <person name="Manson A."/>
            <person name="Gilmore M."/>
            <person name="Schwartman J."/>
            <person name="Shea T."/>
            <person name="Abouelleil A."/>
            <person name="Cao P."/>
            <person name="Chapman S."/>
            <person name="Cusick C."/>
            <person name="Young S."/>
            <person name="Neafsey D."/>
            <person name="Nusbaum C."/>
            <person name="Birren B."/>
        </authorList>
    </citation>
    <scope>NUCLEOTIDE SEQUENCE</scope>
    <source>
        <strain evidence="6">9E7_DIV0242</strain>
    </source>
</reference>
<sequence length="1464" mass="157469">MKIGKKGTFIGLVFTGLLVTAFWHIPEPIKANEEASTSDVMGSNEEDVSENSDTEMASPEALVEPFATVAPMAAAGWGTEAAATNVVEVSTWDELYKAVMNTYTGTETNKNNADYIKVTADIENPGNNGTGDTRRDAPTARIDYVIDGQGHTVDFNQVRFSWATSTTRDRNIYVKNIKMYGQSAYGPFAIGDYATIASTITYEDVYYRGSQLSASWQATMIFKGTNEFHSVNSYEAPLRPGVTKNTWANQSGLEAFRAIYEEDSNTTVTVQNGNGFILASYLGNTGTTSNQSAYARIEKNAVVDITTNGNAGEAWDVGNYVMSLRKGDVTVAEGAKVYARTGDSTTRGGIQLYSDTTFNIAKGAEVGVEIKGNMAGTTALNLGSDSKFNVSEEGSMTINLRNQGTSTQDVVNAGARGEFVVGKKATFNIKLEDGTGVRNLFNIGANGVFRFADAYSIDLDARGNTNAHLVNMTNPGHFIADVQKVSSWLKTPASDDPYKIWNPIYGVDVTYNGRNTTNIVGQSVTTPITTDFLTNYRTTATGSPHSGFSRVLYEYIPDVIIGLNQPTDNPAETSSKVLSGVVNPDPDYMNGTSILFYLVVDENDPSKDVLLTEPKVNSPIEGDSRKFHTIADPTTGSFSFDLPADVTLKAGQKIKAVGWLNGKEAYDIKTVLDTTPPEGDPRTVHSAVGEVAPEPSEFVQNPTDTNPVTPNFGYEFAEENTPAQVAAMMATQGEYDIYVYLLDEAVDATGALAPNKTKIKSKLVIHETLNALAAKDIEASATILNGMTEDQLKAYIIQESEASSYKIVDGVQTSLTDKIQVTDLGGLTPSSTGGSYNVTLTVRAADSGLATDLTKVITVTFRDEVAPTGTGKLTLAPKGNAAYLRDETDLTKFLLDWSDDVTPKDQVTVRFAENTDFDAIVANTGDSEFFVILTDLAGNDSAPIKIPVYVVDSMPDGAVAVEGSNFRVDRSKWTANTATADALRAYVVAQGNVRGLEVINNVLENVTDDKAKLTINASGVGTDEEQAYPIVLTVASNGDTATHTIYVTFNDKTKPTGTGKFTIVDLGAAGKDAIENAADYKVFLKDYSDNVSANDKITASLKPGQDIANIVSKQGNASFIVNLTDEAGNVGEVVIPIFVKDKAVSSDKYILDGLDFAVAAKDYPTSEAEILTMIHDKGKLALWEFDETSITALDPTLITVDKGTLPGPVTGGGVVQDGAYKVTLSYGSGTSKVEKEITVTINKSISTVNVEFVDDKGQKLRDPIPVSGNIGGTVDLVTNTAIQDRVNELLGENYQVKTRPTPEDAIPVTENPSTVQYVFNGTLFIYSYPTSIDFGTRNAGIFGVRVDNPSFDDNLIIWDNRTDATSWTLKARLEDYLTSGSGTGTKVLPDAIRYRVADGKDSEIILNDTDQAITVDTHNAPGQYDVSERWATGERGFKLEVPAGAVRELGEYKATIVWTLGETK</sequence>
<reference evidence="5" key="1">
    <citation type="submission" date="2017-05" db="EMBL/GenBank/DDBJ databases">
        <title>The Genome Sequence of Enterococcus sp. 9E7_DIV0242.</title>
        <authorList>
            <consortium name="The Broad Institute Genomics Platform"/>
            <consortium name="The Broad Institute Genomic Center for Infectious Diseases"/>
            <person name="Earl A."/>
            <person name="Manson A."/>
            <person name="Schwartman J."/>
            <person name="Gilmore M."/>
            <person name="Abouelleil A."/>
            <person name="Cao P."/>
            <person name="Chapman S."/>
            <person name="Cusick C."/>
            <person name="Shea T."/>
            <person name="Young S."/>
            <person name="Neafsey D."/>
            <person name="Nusbaum C."/>
            <person name="Birren B."/>
        </authorList>
    </citation>
    <scope>NUCLEOTIDE SEQUENCE [LARGE SCALE GENOMIC DNA]</scope>
    <source>
        <strain evidence="5">9E7_DIV0242</strain>
    </source>
</reference>
<keyword evidence="3" id="KW-0812">Transmembrane</keyword>
<name>A0A242K3A0_9ENTE</name>
<organism evidence="5">
    <name type="scientific">Candidatus Enterococcus clewellii</name>
    <dbReference type="NCBI Taxonomy" id="1834193"/>
    <lineage>
        <taxon>Bacteria</taxon>
        <taxon>Bacillati</taxon>
        <taxon>Bacillota</taxon>
        <taxon>Bacilli</taxon>
        <taxon>Lactobacillales</taxon>
        <taxon>Enterococcaceae</taxon>
        <taxon>Enterococcus</taxon>
    </lineage>
</organism>
<dbReference type="Gene3D" id="3.10.20.320">
    <property type="entry name" value="Putative peptidoglycan bound protein (lpxtg motif)"/>
    <property type="match status" value="1"/>
</dbReference>
<keyword evidence="3" id="KW-0472">Membrane</keyword>
<dbReference type="Pfam" id="PF06458">
    <property type="entry name" value="MucBP"/>
    <property type="match status" value="1"/>
</dbReference>
<keyword evidence="3" id="KW-1133">Transmembrane helix</keyword>
<dbReference type="Pfam" id="PF20585">
    <property type="entry name" value="Pectate_lyase_5"/>
    <property type="match status" value="1"/>
</dbReference>
<feature type="domain" description="MucBP" evidence="4">
    <location>
        <begin position="1247"/>
        <end position="1319"/>
    </location>
</feature>
<evidence type="ECO:0000313" key="7">
    <source>
        <dbReference type="Proteomes" id="UP000195141"/>
    </source>
</evidence>
<dbReference type="InterPro" id="IPR046776">
    <property type="entry name" value="Pectate_lyase_5"/>
</dbReference>
<dbReference type="InterPro" id="IPR009459">
    <property type="entry name" value="MucBP_dom"/>
</dbReference>
<dbReference type="Proteomes" id="UP000195141">
    <property type="component" value="Chromosome"/>
</dbReference>
<evidence type="ECO:0000259" key="4">
    <source>
        <dbReference type="Pfam" id="PF06458"/>
    </source>
</evidence>
<accession>A0A242K3A0</accession>
<protein>
    <recommendedName>
        <fullName evidence="4">MucBP domain-containing protein</fullName>
    </recommendedName>
</protein>
<evidence type="ECO:0000256" key="1">
    <source>
        <dbReference type="ARBA" id="ARBA00022737"/>
    </source>
</evidence>